<name>T1BA72_9ZZZZ</name>
<accession>T1BA72</accession>
<keyword evidence="1" id="KW-0808">Transferase</keyword>
<dbReference type="GO" id="GO:0016740">
    <property type="term" value="F:transferase activity"/>
    <property type="evidence" value="ECO:0007669"/>
    <property type="project" value="UniProtKB-KW"/>
</dbReference>
<comment type="caution">
    <text evidence="2">The sequence shown here is derived from an EMBL/GenBank/DDBJ whole genome shotgun (WGS) entry which is preliminary data.</text>
</comment>
<gene>
    <name evidence="2" type="ORF">B2A_07031</name>
</gene>
<dbReference type="SUPFAM" id="SSF52402">
    <property type="entry name" value="Adenine nucleotide alpha hydrolases-like"/>
    <property type="match status" value="1"/>
</dbReference>
<dbReference type="Gene3D" id="3.40.50.620">
    <property type="entry name" value="HUPs"/>
    <property type="match status" value="1"/>
</dbReference>
<dbReference type="GO" id="GO:0000049">
    <property type="term" value="F:tRNA binding"/>
    <property type="evidence" value="ECO:0007669"/>
    <property type="project" value="TreeGrafter"/>
</dbReference>
<feature type="non-terminal residue" evidence="2">
    <location>
        <position position="81"/>
    </location>
</feature>
<proteinExistence type="predicted"/>
<evidence type="ECO:0000256" key="1">
    <source>
        <dbReference type="ARBA" id="ARBA00022679"/>
    </source>
</evidence>
<dbReference type="PANTHER" id="PTHR11807">
    <property type="entry name" value="ATPASES OF THE PP SUPERFAMILY-RELATED"/>
    <property type="match status" value="1"/>
</dbReference>
<dbReference type="GO" id="GO:0002144">
    <property type="term" value="C:cytosolic tRNA wobble base thiouridylase complex"/>
    <property type="evidence" value="ECO:0007669"/>
    <property type="project" value="TreeGrafter"/>
</dbReference>
<sequence length="81" mass="8872">MELRIVTAAERLGTTTDRAARARPDAIPCSYCGVWRRRLLNDAAREAGADALVLGFNLDDLAQTVLMNLARGEVDRLGRMA</sequence>
<evidence type="ECO:0000313" key="2">
    <source>
        <dbReference type="EMBL" id="EQD51125.1"/>
    </source>
</evidence>
<dbReference type="GO" id="GO:0002143">
    <property type="term" value="P:tRNA wobble position uridine thiolation"/>
    <property type="evidence" value="ECO:0007669"/>
    <property type="project" value="TreeGrafter"/>
</dbReference>
<dbReference type="EMBL" id="AUZZ01005028">
    <property type="protein sequence ID" value="EQD51125.1"/>
    <property type="molecule type" value="Genomic_DNA"/>
</dbReference>
<reference evidence="2" key="1">
    <citation type="submission" date="2013-08" db="EMBL/GenBank/DDBJ databases">
        <authorList>
            <person name="Mendez C."/>
            <person name="Richter M."/>
            <person name="Ferrer M."/>
            <person name="Sanchez J."/>
        </authorList>
    </citation>
    <scope>NUCLEOTIDE SEQUENCE</scope>
</reference>
<dbReference type="PANTHER" id="PTHR11807:SF12">
    <property type="entry name" value="CYTOPLASMIC TRNA 2-THIOLATION PROTEIN 1"/>
    <property type="match status" value="1"/>
</dbReference>
<organism evidence="2">
    <name type="scientific">mine drainage metagenome</name>
    <dbReference type="NCBI Taxonomy" id="410659"/>
    <lineage>
        <taxon>unclassified sequences</taxon>
        <taxon>metagenomes</taxon>
        <taxon>ecological metagenomes</taxon>
    </lineage>
</organism>
<dbReference type="AlphaFoldDB" id="T1BA72"/>
<protein>
    <submittedName>
        <fullName evidence="2">PP-loop domain protein</fullName>
    </submittedName>
</protein>
<dbReference type="InterPro" id="IPR014729">
    <property type="entry name" value="Rossmann-like_a/b/a_fold"/>
</dbReference>
<reference evidence="2" key="2">
    <citation type="journal article" date="2014" name="ISME J.">
        <title>Microbial stratification in low pH oxic and suboxic macroscopic growths along an acid mine drainage.</title>
        <authorList>
            <person name="Mendez-Garcia C."/>
            <person name="Mesa V."/>
            <person name="Sprenger R.R."/>
            <person name="Richter M."/>
            <person name="Diez M.S."/>
            <person name="Solano J."/>
            <person name="Bargiela R."/>
            <person name="Golyshina O.V."/>
            <person name="Manteca A."/>
            <person name="Ramos J.L."/>
            <person name="Gallego J.R."/>
            <person name="Llorente I."/>
            <person name="Martins Dos Santos V.A."/>
            <person name="Jensen O.N."/>
            <person name="Pelaez A.I."/>
            <person name="Sanchez J."/>
            <person name="Ferrer M."/>
        </authorList>
    </citation>
    <scope>NUCLEOTIDE SEQUENCE</scope>
</reference>